<dbReference type="Proteomes" id="UP000323164">
    <property type="component" value="Unassembled WGS sequence"/>
</dbReference>
<evidence type="ECO:0000313" key="2">
    <source>
        <dbReference type="EMBL" id="TZF90482.1"/>
    </source>
</evidence>
<feature type="signal peptide" evidence="1">
    <location>
        <begin position="1"/>
        <end position="23"/>
    </location>
</feature>
<sequence>MTVGLRFTPAPFAVAVTLAFALAACTRDAPPAPTASATRAHVATSTARPAQTPWSLPAIAGAQPDLAVAPDGALLLSWVEPSAGTHRLRLARWLGTRWSPASTVATAGSFGNAFDTPRVAQTQDGALWVTWLRAPPSGGYARDVVMSRSADGGASWSAPVAVNTDATATEHGFVSLWRAAPDAIGVAWLDGRAKQGGHPHGHEDSDAMQMLRSAVFDGRLQRHGETAIDTTVCDCCHTAVALATDGPVLAYRDRTRENVRDIHVAVLRDGAWRDTGAVHVDHWVMPGCPVNGPSVSAVGNRVTLTWFTAPDGVPSVLHAVSEDGGLHFGDATQLARDAGVLGRVAVAADARGAWSSWIAEVDGRQVLRAAHREWTSPKTQPPITLAPLSTHGNGAGMPRLVASHGATYAVWTDTVDGKQRLVGKRL</sequence>
<reference evidence="2 3" key="1">
    <citation type="submission" date="2019-08" db="EMBL/GenBank/DDBJ databases">
        <title>Draft genome sequence of Lysobacter sp. UKS-15.</title>
        <authorList>
            <person name="Im W.-T."/>
        </authorList>
    </citation>
    <scope>NUCLEOTIDE SEQUENCE [LARGE SCALE GENOMIC DNA]</scope>
    <source>
        <strain evidence="2 3">UKS-15</strain>
    </source>
</reference>
<dbReference type="PROSITE" id="PS51257">
    <property type="entry name" value="PROKAR_LIPOPROTEIN"/>
    <property type="match status" value="1"/>
</dbReference>
<dbReference type="SUPFAM" id="SSF50939">
    <property type="entry name" value="Sialidases"/>
    <property type="match status" value="1"/>
</dbReference>
<name>A0A5D8Z8N4_9GAMM</name>
<comment type="caution">
    <text evidence="2">The sequence shown here is derived from an EMBL/GenBank/DDBJ whole genome shotgun (WGS) entry which is preliminary data.</text>
</comment>
<dbReference type="OrthoDB" id="9764969at2"/>
<keyword evidence="3" id="KW-1185">Reference proteome</keyword>
<dbReference type="EMBL" id="VTRV01000037">
    <property type="protein sequence ID" value="TZF90482.1"/>
    <property type="molecule type" value="Genomic_DNA"/>
</dbReference>
<dbReference type="InterPro" id="IPR036278">
    <property type="entry name" value="Sialidase_sf"/>
</dbReference>
<protein>
    <submittedName>
        <fullName evidence="2">Exo-alpha-sialidase</fullName>
    </submittedName>
</protein>
<dbReference type="Gene3D" id="2.120.10.10">
    <property type="match status" value="1"/>
</dbReference>
<accession>A0A5D8Z8N4</accession>
<feature type="chain" id="PRO_5022764664" evidence="1">
    <location>
        <begin position="24"/>
        <end position="426"/>
    </location>
</feature>
<dbReference type="RefSeq" id="WP_149352270.1">
    <property type="nucleotide sequence ID" value="NZ_VTRV01000037.1"/>
</dbReference>
<evidence type="ECO:0000313" key="3">
    <source>
        <dbReference type="Proteomes" id="UP000323164"/>
    </source>
</evidence>
<keyword evidence="1" id="KW-0732">Signal</keyword>
<evidence type="ECO:0000256" key="1">
    <source>
        <dbReference type="SAM" id="SignalP"/>
    </source>
</evidence>
<dbReference type="CDD" id="cd15482">
    <property type="entry name" value="Sialidase_non-viral"/>
    <property type="match status" value="1"/>
</dbReference>
<dbReference type="AlphaFoldDB" id="A0A5D8Z8N4"/>
<organism evidence="2 3">
    <name type="scientific">Cognatilysobacter lacus</name>
    <dbReference type="NCBI Taxonomy" id="1643323"/>
    <lineage>
        <taxon>Bacteria</taxon>
        <taxon>Pseudomonadati</taxon>
        <taxon>Pseudomonadota</taxon>
        <taxon>Gammaproteobacteria</taxon>
        <taxon>Lysobacterales</taxon>
        <taxon>Lysobacteraceae</taxon>
        <taxon>Cognatilysobacter</taxon>
    </lineage>
</organism>
<gene>
    <name evidence="2" type="ORF">FW784_05060</name>
</gene>
<proteinExistence type="predicted"/>